<dbReference type="EMBL" id="CAMXCT010001037">
    <property type="protein sequence ID" value="CAI3986016.1"/>
    <property type="molecule type" value="Genomic_DNA"/>
</dbReference>
<feature type="repeat" description="ANK" evidence="3">
    <location>
        <begin position="164"/>
        <end position="196"/>
    </location>
</feature>
<feature type="repeat" description="ANK" evidence="3">
    <location>
        <begin position="136"/>
        <end position="163"/>
    </location>
</feature>
<feature type="region of interest" description="Disordered" evidence="4">
    <location>
        <begin position="84"/>
        <end position="106"/>
    </location>
</feature>
<dbReference type="PANTHER" id="PTHR24134:SF9">
    <property type="entry name" value="ANKYRIN REPEAT AND SOCS BOX PROTEIN 8"/>
    <property type="match status" value="1"/>
</dbReference>
<evidence type="ECO:0000256" key="2">
    <source>
        <dbReference type="ARBA" id="ARBA00023043"/>
    </source>
</evidence>
<dbReference type="Pfam" id="PF12796">
    <property type="entry name" value="Ank_2"/>
    <property type="match status" value="2"/>
</dbReference>
<dbReference type="EMBL" id="CAMXCT020001037">
    <property type="protein sequence ID" value="CAL1139391.1"/>
    <property type="molecule type" value="Genomic_DNA"/>
</dbReference>
<keyword evidence="8" id="KW-1185">Reference proteome</keyword>
<evidence type="ECO:0000256" key="1">
    <source>
        <dbReference type="ARBA" id="ARBA00022737"/>
    </source>
</evidence>
<feature type="repeat" description="ANK" evidence="3">
    <location>
        <begin position="279"/>
        <end position="311"/>
    </location>
</feature>
<keyword evidence="2 3" id="KW-0040">ANK repeat</keyword>
<evidence type="ECO:0000313" key="6">
    <source>
        <dbReference type="EMBL" id="CAL1139391.1"/>
    </source>
</evidence>
<accession>A0A9P1FS00</accession>
<dbReference type="Gene3D" id="1.25.40.20">
    <property type="entry name" value="Ankyrin repeat-containing domain"/>
    <property type="match status" value="2"/>
</dbReference>
<name>A0A9P1FS00_9DINO</name>
<dbReference type="SMART" id="SM00248">
    <property type="entry name" value="ANK"/>
    <property type="match status" value="5"/>
</dbReference>
<dbReference type="PRINTS" id="PR01415">
    <property type="entry name" value="ANKYRIN"/>
</dbReference>
<evidence type="ECO:0000313" key="7">
    <source>
        <dbReference type="EMBL" id="CAL4773328.1"/>
    </source>
</evidence>
<dbReference type="GO" id="GO:0016301">
    <property type="term" value="F:kinase activity"/>
    <property type="evidence" value="ECO:0007669"/>
    <property type="project" value="UniProtKB-KW"/>
</dbReference>
<evidence type="ECO:0000256" key="3">
    <source>
        <dbReference type="PROSITE-ProRule" id="PRU00023"/>
    </source>
</evidence>
<dbReference type="PROSITE" id="PS50297">
    <property type="entry name" value="ANK_REP_REGION"/>
    <property type="match status" value="2"/>
</dbReference>
<dbReference type="OrthoDB" id="10264606at2759"/>
<keyword evidence="7" id="KW-0808">Transferase</keyword>
<evidence type="ECO:0000313" key="5">
    <source>
        <dbReference type="EMBL" id="CAI3986016.1"/>
    </source>
</evidence>
<dbReference type="EMBL" id="CAMXCT030001037">
    <property type="protein sequence ID" value="CAL4773328.1"/>
    <property type="molecule type" value="Genomic_DNA"/>
</dbReference>
<dbReference type="Proteomes" id="UP001152797">
    <property type="component" value="Unassembled WGS sequence"/>
</dbReference>
<reference evidence="6" key="2">
    <citation type="submission" date="2024-04" db="EMBL/GenBank/DDBJ databases">
        <authorList>
            <person name="Chen Y."/>
            <person name="Shah S."/>
            <person name="Dougan E. K."/>
            <person name="Thang M."/>
            <person name="Chan C."/>
        </authorList>
    </citation>
    <scope>NUCLEOTIDE SEQUENCE [LARGE SCALE GENOMIC DNA]</scope>
</reference>
<dbReference type="PANTHER" id="PTHR24134">
    <property type="entry name" value="ANKYRIN REPEAT-CONTAINING PROTEIN DDB_G0279043"/>
    <property type="match status" value="1"/>
</dbReference>
<dbReference type="InterPro" id="IPR036770">
    <property type="entry name" value="Ankyrin_rpt-contain_sf"/>
</dbReference>
<protein>
    <submittedName>
        <fullName evidence="7">Death-associated protein kinase 1 (DAP kinase 1)</fullName>
    </submittedName>
</protein>
<dbReference type="PROSITE" id="PS50088">
    <property type="entry name" value="ANK_REPEAT"/>
    <property type="match status" value="3"/>
</dbReference>
<evidence type="ECO:0000313" key="8">
    <source>
        <dbReference type="Proteomes" id="UP001152797"/>
    </source>
</evidence>
<dbReference type="SUPFAM" id="SSF48403">
    <property type="entry name" value="Ankyrin repeat"/>
    <property type="match status" value="1"/>
</dbReference>
<dbReference type="AlphaFoldDB" id="A0A9P1FS00"/>
<gene>
    <name evidence="5" type="ORF">C1SCF055_LOCUS13401</name>
</gene>
<dbReference type="InterPro" id="IPR002110">
    <property type="entry name" value="Ankyrin_rpt"/>
</dbReference>
<evidence type="ECO:0000256" key="4">
    <source>
        <dbReference type="SAM" id="MobiDB-lite"/>
    </source>
</evidence>
<proteinExistence type="predicted"/>
<reference evidence="5" key="1">
    <citation type="submission" date="2022-10" db="EMBL/GenBank/DDBJ databases">
        <authorList>
            <person name="Chen Y."/>
            <person name="Dougan E. K."/>
            <person name="Chan C."/>
            <person name="Rhodes N."/>
            <person name="Thang M."/>
        </authorList>
    </citation>
    <scope>NUCLEOTIDE SEQUENCE</scope>
</reference>
<comment type="caution">
    <text evidence="5">The sequence shown here is derived from an EMBL/GenBank/DDBJ whole genome shotgun (WGS) entry which is preliminary data.</text>
</comment>
<organism evidence="5">
    <name type="scientific">Cladocopium goreaui</name>
    <dbReference type="NCBI Taxonomy" id="2562237"/>
    <lineage>
        <taxon>Eukaryota</taxon>
        <taxon>Sar</taxon>
        <taxon>Alveolata</taxon>
        <taxon>Dinophyceae</taxon>
        <taxon>Suessiales</taxon>
        <taxon>Symbiodiniaceae</taxon>
        <taxon>Cladocopium</taxon>
    </lineage>
</organism>
<keyword evidence="7" id="KW-0418">Kinase</keyword>
<keyword evidence="1" id="KW-0677">Repeat</keyword>
<sequence length="364" mass="39580">MKILMNFDDCLVSGTDYVCVRWRVQVYKVTTFERSTVGSHGLPGALDNDLEQDLDAAVAHDPASVLDMSTMASLPPSFHTLCTRPDQGLTNSDTEAMKPPVMAPPRPEGEAVLLDFKADNVPKTLREAADAECRELHHAAKHGLQDVLRALLEGQADLEAKDEHGQTSLHLAVTALHGEVVKVLLDYQANLKATDHQGRTALHLAADKPQDGDKFQLKHSQHSYSSLVSVTTMVARNWLSQRVSIGGQNSLEIIDGTAHLDVARLLLDHKAEVDAADNFGRTACHIAAENEDSQVLALLLEHGADVTLQDHDGLSPVDVCLQGRSFDIVAVFAEHGIWSRLIFMRLLQSAGFGASDLLDGPQIC</sequence>